<evidence type="ECO:0000313" key="1">
    <source>
        <dbReference type="EMBL" id="JAD68166.1"/>
    </source>
</evidence>
<sequence>MVCLGEGEGLWVLIIFDTHVKLFRLKLYISFLKVSEDFNPIYWGRRVSKEC</sequence>
<dbReference type="EMBL" id="GBRH01229729">
    <property type="protein sequence ID" value="JAD68166.1"/>
    <property type="molecule type" value="Transcribed_RNA"/>
</dbReference>
<organism evidence="1">
    <name type="scientific">Arundo donax</name>
    <name type="common">Giant reed</name>
    <name type="synonym">Donax arundinaceus</name>
    <dbReference type="NCBI Taxonomy" id="35708"/>
    <lineage>
        <taxon>Eukaryota</taxon>
        <taxon>Viridiplantae</taxon>
        <taxon>Streptophyta</taxon>
        <taxon>Embryophyta</taxon>
        <taxon>Tracheophyta</taxon>
        <taxon>Spermatophyta</taxon>
        <taxon>Magnoliopsida</taxon>
        <taxon>Liliopsida</taxon>
        <taxon>Poales</taxon>
        <taxon>Poaceae</taxon>
        <taxon>PACMAD clade</taxon>
        <taxon>Arundinoideae</taxon>
        <taxon>Arundineae</taxon>
        <taxon>Arundo</taxon>
    </lineage>
</organism>
<protein>
    <submittedName>
        <fullName evidence="1">Uncharacterized protein</fullName>
    </submittedName>
</protein>
<proteinExistence type="predicted"/>
<name>A0A0A9BXZ6_ARUDO</name>
<dbReference type="AlphaFoldDB" id="A0A0A9BXZ6"/>
<reference evidence="1" key="2">
    <citation type="journal article" date="2015" name="Data Brief">
        <title>Shoot transcriptome of the giant reed, Arundo donax.</title>
        <authorList>
            <person name="Barrero R.A."/>
            <person name="Guerrero F.D."/>
            <person name="Moolhuijzen P."/>
            <person name="Goolsby J.A."/>
            <person name="Tidwell J."/>
            <person name="Bellgard S.E."/>
            <person name="Bellgard M.I."/>
        </authorList>
    </citation>
    <scope>NUCLEOTIDE SEQUENCE</scope>
    <source>
        <tissue evidence="1">Shoot tissue taken approximately 20 cm above the soil surface</tissue>
    </source>
</reference>
<accession>A0A0A9BXZ6</accession>
<reference evidence="1" key="1">
    <citation type="submission" date="2014-09" db="EMBL/GenBank/DDBJ databases">
        <authorList>
            <person name="Magalhaes I.L.F."/>
            <person name="Oliveira U."/>
            <person name="Santos F.R."/>
            <person name="Vidigal T.H.D.A."/>
            <person name="Brescovit A.D."/>
            <person name="Santos A.J."/>
        </authorList>
    </citation>
    <scope>NUCLEOTIDE SEQUENCE</scope>
    <source>
        <tissue evidence="1">Shoot tissue taken approximately 20 cm above the soil surface</tissue>
    </source>
</reference>